<sequence length="452" mass="52875">MVLFWQKRHLDTIRYRSPGLTCISAIASIILITNYVALLPINRLPCFLNLWVASLGQPLLYLTILARASRLLFYYQFSEARLAVALNQPEKSEYRPKSIIKLFTGHRRKSHGSAYELHGLTDCQGQSSNPSSIVQDISPMQGYKGNDLAHNWYYCRRYMLSGQYISTVISIILMFHLGEVLVVQLLSTRFAIDLNSFSEECMQGWEYIPHDIFASIYILIFFPFLIYKLWSVRDAYGIRLELVITSLVSGIGFFIFLITLLFEEQINLNQYIPHSLWWGLPLIVTSFFTVTYPLIKSYRYPFFSTRHSSLETEFSMEAFESLLSNPIYFENFKLFTVSDFTIENTLFFERCRNITLSYREASLSGQEIDLIPELREVYNTFIKNTAEFQVNLESATRKALFKKAEKDQFTVDMYEPAVEEIKLLMFRNTYLRYLAQAKSKRVDWEGRDEHYV</sequence>
<evidence type="ECO:0000256" key="1">
    <source>
        <dbReference type="SAM" id="Phobius"/>
    </source>
</evidence>
<feature type="domain" description="RGS" evidence="2">
    <location>
        <begin position="318"/>
        <end position="434"/>
    </location>
</feature>
<feature type="transmembrane region" description="Helical" evidence="1">
    <location>
        <begin position="164"/>
        <end position="192"/>
    </location>
</feature>
<feature type="transmembrane region" description="Helical" evidence="1">
    <location>
        <begin position="20"/>
        <end position="41"/>
    </location>
</feature>
<feature type="transmembrane region" description="Helical" evidence="1">
    <location>
        <begin position="47"/>
        <end position="66"/>
    </location>
</feature>
<feature type="transmembrane region" description="Helical" evidence="1">
    <location>
        <begin position="242"/>
        <end position="262"/>
    </location>
</feature>
<dbReference type="Proteomes" id="UP001479436">
    <property type="component" value="Unassembled WGS sequence"/>
</dbReference>
<dbReference type="PANTHER" id="PTHR10845">
    <property type="entry name" value="REGULATOR OF G PROTEIN SIGNALING"/>
    <property type="match status" value="1"/>
</dbReference>
<dbReference type="InterPro" id="IPR036305">
    <property type="entry name" value="RGS_sf"/>
</dbReference>
<dbReference type="Pfam" id="PF00615">
    <property type="entry name" value="RGS"/>
    <property type="match status" value="1"/>
</dbReference>
<name>A0ABR2WMV8_9FUNG</name>
<keyword evidence="1" id="KW-0472">Membrane</keyword>
<dbReference type="PRINTS" id="PR01301">
    <property type="entry name" value="RGSPROTEIN"/>
</dbReference>
<evidence type="ECO:0000259" key="2">
    <source>
        <dbReference type="PROSITE" id="PS50132"/>
    </source>
</evidence>
<keyword evidence="4" id="KW-1185">Reference proteome</keyword>
<dbReference type="SMART" id="SM00315">
    <property type="entry name" value="RGS"/>
    <property type="match status" value="1"/>
</dbReference>
<dbReference type="InterPro" id="IPR044926">
    <property type="entry name" value="RGS_subdomain_2"/>
</dbReference>
<reference evidence="3 4" key="1">
    <citation type="submission" date="2023-04" db="EMBL/GenBank/DDBJ databases">
        <title>Genome of Basidiobolus ranarum AG-B5.</title>
        <authorList>
            <person name="Stajich J.E."/>
            <person name="Carter-House D."/>
            <person name="Gryganskyi A."/>
        </authorList>
    </citation>
    <scope>NUCLEOTIDE SEQUENCE [LARGE SCALE GENOMIC DNA]</scope>
    <source>
        <strain evidence="3 4">AG-B5</strain>
    </source>
</reference>
<accession>A0ABR2WMV8</accession>
<protein>
    <recommendedName>
        <fullName evidence="2">RGS domain-containing protein</fullName>
    </recommendedName>
</protein>
<dbReference type="InterPro" id="IPR016137">
    <property type="entry name" value="RGS"/>
</dbReference>
<evidence type="ECO:0000313" key="4">
    <source>
        <dbReference type="Proteomes" id="UP001479436"/>
    </source>
</evidence>
<keyword evidence="1" id="KW-0812">Transmembrane</keyword>
<feature type="transmembrane region" description="Helical" evidence="1">
    <location>
        <begin position="274"/>
        <end position="295"/>
    </location>
</feature>
<feature type="transmembrane region" description="Helical" evidence="1">
    <location>
        <begin position="212"/>
        <end position="230"/>
    </location>
</feature>
<organism evidence="3 4">
    <name type="scientific">Basidiobolus ranarum</name>
    <dbReference type="NCBI Taxonomy" id="34480"/>
    <lineage>
        <taxon>Eukaryota</taxon>
        <taxon>Fungi</taxon>
        <taxon>Fungi incertae sedis</taxon>
        <taxon>Zoopagomycota</taxon>
        <taxon>Entomophthoromycotina</taxon>
        <taxon>Basidiobolomycetes</taxon>
        <taxon>Basidiobolales</taxon>
        <taxon>Basidiobolaceae</taxon>
        <taxon>Basidiobolus</taxon>
    </lineage>
</organism>
<evidence type="ECO:0000313" key="3">
    <source>
        <dbReference type="EMBL" id="KAK9762854.1"/>
    </source>
</evidence>
<dbReference type="EMBL" id="JASJQH010000807">
    <property type="protein sequence ID" value="KAK9762854.1"/>
    <property type="molecule type" value="Genomic_DNA"/>
</dbReference>
<dbReference type="Gene3D" id="1.10.167.10">
    <property type="entry name" value="Regulator of G-protein Signalling 4, domain 2"/>
    <property type="match status" value="1"/>
</dbReference>
<gene>
    <name evidence="3" type="ORF">K7432_011002</name>
</gene>
<dbReference type="SUPFAM" id="SSF48097">
    <property type="entry name" value="Regulator of G-protein signaling, RGS"/>
    <property type="match status" value="1"/>
</dbReference>
<dbReference type="PROSITE" id="PS50132">
    <property type="entry name" value="RGS"/>
    <property type="match status" value="1"/>
</dbReference>
<keyword evidence="1" id="KW-1133">Transmembrane helix</keyword>
<dbReference type="PANTHER" id="PTHR10845:SF192">
    <property type="entry name" value="DOUBLE HIT, ISOFORM B"/>
    <property type="match status" value="1"/>
</dbReference>
<proteinExistence type="predicted"/>
<comment type="caution">
    <text evidence="3">The sequence shown here is derived from an EMBL/GenBank/DDBJ whole genome shotgun (WGS) entry which is preliminary data.</text>
</comment>